<evidence type="ECO:0000313" key="2">
    <source>
        <dbReference type="EMBL" id="KAK4015076.1"/>
    </source>
</evidence>
<accession>A0ABQ9ZQ74</accession>
<protein>
    <submittedName>
        <fullName evidence="2">Uncharacterized protein</fullName>
    </submittedName>
</protein>
<organism evidence="2 3">
    <name type="scientific">Daphnia magna</name>
    <dbReference type="NCBI Taxonomy" id="35525"/>
    <lineage>
        <taxon>Eukaryota</taxon>
        <taxon>Metazoa</taxon>
        <taxon>Ecdysozoa</taxon>
        <taxon>Arthropoda</taxon>
        <taxon>Crustacea</taxon>
        <taxon>Branchiopoda</taxon>
        <taxon>Diplostraca</taxon>
        <taxon>Cladocera</taxon>
        <taxon>Anomopoda</taxon>
        <taxon>Daphniidae</taxon>
        <taxon>Daphnia</taxon>
    </lineage>
</organism>
<evidence type="ECO:0000256" key="1">
    <source>
        <dbReference type="SAM" id="MobiDB-lite"/>
    </source>
</evidence>
<dbReference type="EMBL" id="JAOYFB010000005">
    <property type="protein sequence ID" value="KAK4015076.1"/>
    <property type="molecule type" value="Genomic_DNA"/>
</dbReference>
<comment type="caution">
    <text evidence="2">The sequence shown here is derived from an EMBL/GenBank/DDBJ whole genome shotgun (WGS) entry which is preliminary data.</text>
</comment>
<keyword evidence="3" id="KW-1185">Reference proteome</keyword>
<proteinExistence type="predicted"/>
<feature type="compositionally biased region" description="Low complexity" evidence="1">
    <location>
        <begin position="48"/>
        <end position="60"/>
    </location>
</feature>
<name>A0ABQ9ZQ74_9CRUS</name>
<evidence type="ECO:0000313" key="3">
    <source>
        <dbReference type="Proteomes" id="UP001234178"/>
    </source>
</evidence>
<dbReference type="Proteomes" id="UP001234178">
    <property type="component" value="Unassembled WGS sequence"/>
</dbReference>
<gene>
    <name evidence="2" type="ORF">OUZ56_030066</name>
</gene>
<feature type="region of interest" description="Disordered" evidence="1">
    <location>
        <begin position="25"/>
        <end position="87"/>
    </location>
</feature>
<reference evidence="2 3" key="1">
    <citation type="journal article" date="2023" name="Nucleic Acids Res.">
        <title>The hologenome of Daphnia magna reveals possible DNA methylation and microbiome-mediated evolution of the host genome.</title>
        <authorList>
            <person name="Chaturvedi A."/>
            <person name="Li X."/>
            <person name="Dhandapani V."/>
            <person name="Marshall H."/>
            <person name="Kissane S."/>
            <person name="Cuenca-Cambronero M."/>
            <person name="Asole G."/>
            <person name="Calvet F."/>
            <person name="Ruiz-Romero M."/>
            <person name="Marangio P."/>
            <person name="Guigo R."/>
            <person name="Rago D."/>
            <person name="Mirbahai L."/>
            <person name="Eastwood N."/>
            <person name="Colbourne J.K."/>
            <person name="Zhou J."/>
            <person name="Mallon E."/>
            <person name="Orsini L."/>
        </authorList>
    </citation>
    <scope>NUCLEOTIDE SEQUENCE [LARGE SCALE GENOMIC DNA]</scope>
    <source>
        <strain evidence="2">LRV0_1</strain>
    </source>
</reference>
<feature type="compositionally biased region" description="Basic and acidic residues" evidence="1">
    <location>
        <begin position="61"/>
        <end position="87"/>
    </location>
</feature>
<sequence length="87" mass="9693">MSNLPREPTSPGLPYQLIGAGSLGLTHQRGDKSVPPDNRIPETGSIGLPTNQQLNLTNELNRSKNSDNHYQKSEKRLKTSRETRELL</sequence>